<name>A0A0E0BSY4_9ORYZ</name>
<sequence>MAAPGACSRALLGTTAIPSIHYMKKGEIRGNGIGILRRRDDRSSSTNAAIVFFVAGDEDEEERSGWSSFSRCGRQWKGK</sequence>
<organism evidence="1">
    <name type="scientific">Oryza glumipatula</name>
    <dbReference type="NCBI Taxonomy" id="40148"/>
    <lineage>
        <taxon>Eukaryota</taxon>
        <taxon>Viridiplantae</taxon>
        <taxon>Streptophyta</taxon>
        <taxon>Embryophyta</taxon>
        <taxon>Tracheophyta</taxon>
        <taxon>Spermatophyta</taxon>
        <taxon>Magnoliopsida</taxon>
        <taxon>Liliopsida</taxon>
        <taxon>Poales</taxon>
        <taxon>Poaceae</taxon>
        <taxon>BOP clade</taxon>
        <taxon>Oryzoideae</taxon>
        <taxon>Oryzeae</taxon>
        <taxon>Oryzinae</taxon>
        <taxon>Oryza</taxon>
    </lineage>
</organism>
<evidence type="ECO:0000313" key="1">
    <source>
        <dbReference type="EnsemblPlants" id="OGLUM12G14260.1"/>
    </source>
</evidence>
<dbReference type="Gramene" id="OGLUM12G14260.1">
    <property type="protein sequence ID" value="OGLUM12G14260.1"/>
    <property type="gene ID" value="OGLUM12G14260"/>
</dbReference>
<dbReference type="Proteomes" id="UP000026961">
    <property type="component" value="Chromosome 12"/>
</dbReference>
<protein>
    <submittedName>
        <fullName evidence="1">Uncharacterized protein</fullName>
    </submittedName>
</protein>
<evidence type="ECO:0000313" key="2">
    <source>
        <dbReference type="Proteomes" id="UP000026961"/>
    </source>
</evidence>
<accession>A0A0E0BSY4</accession>
<reference evidence="1" key="1">
    <citation type="submission" date="2015-04" db="UniProtKB">
        <authorList>
            <consortium name="EnsemblPlants"/>
        </authorList>
    </citation>
    <scope>IDENTIFICATION</scope>
</reference>
<dbReference type="EnsemblPlants" id="OGLUM12G14260.1">
    <property type="protein sequence ID" value="OGLUM12G14260.1"/>
    <property type="gene ID" value="OGLUM12G14260"/>
</dbReference>
<proteinExistence type="predicted"/>
<reference evidence="1" key="2">
    <citation type="submission" date="2018-05" db="EMBL/GenBank/DDBJ databases">
        <title>OgluRS3 (Oryza glumaepatula Reference Sequence Version 3).</title>
        <authorList>
            <person name="Zhang J."/>
            <person name="Kudrna D."/>
            <person name="Lee S."/>
            <person name="Talag J."/>
            <person name="Welchert J."/>
            <person name="Wing R.A."/>
        </authorList>
    </citation>
    <scope>NUCLEOTIDE SEQUENCE [LARGE SCALE GENOMIC DNA]</scope>
</reference>
<keyword evidence="2" id="KW-1185">Reference proteome</keyword>
<dbReference type="AlphaFoldDB" id="A0A0E0BSY4"/>
<dbReference type="HOGENOM" id="CLU_2609913_0_0_1"/>